<proteinExistence type="predicted"/>
<name>A0ABT4AM61_9BACT</name>
<evidence type="ECO:0000313" key="2">
    <source>
        <dbReference type="EMBL" id="MCY1082783.1"/>
    </source>
</evidence>
<dbReference type="EMBL" id="JAPNKA010000001">
    <property type="protein sequence ID" value="MCY1082783.1"/>
    <property type="molecule type" value="Genomic_DNA"/>
</dbReference>
<evidence type="ECO:0000313" key="3">
    <source>
        <dbReference type="Proteomes" id="UP001207654"/>
    </source>
</evidence>
<dbReference type="Proteomes" id="UP001207654">
    <property type="component" value="Unassembled WGS sequence"/>
</dbReference>
<protein>
    <recommendedName>
        <fullName evidence="4">Lipoprotein</fullName>
    </recommendedName>
</protein>
<reference evidence="2 3" key="1">
    <citation type="submission" date="2022-11" db="EMBL/GenBank/DDBJ databases">
        <title>Minimal conservation of predation-associated metabolite biosynthetic gene clusters underscores biosynthetic potential of Myxococcota including descriptions for ten novel species: Archangium lansinium sp. nov., Myxococcus landrumus sp. nov., Nannocystis bai.</title>
        <authorList>
            <person name="Ahearne A."/>
            <person name="Stevens C."/>
            <person name="Phillips K."/>
        </authorList>
    </citation>
    <scope>NUCLEOTIDE SEQUENCE [LARGE SCALE GENOMIC DNA]</scope>
    <source>
        <strain evidence="2 3">MIWBW</strain>
    </source>
</reference>
<evidence type="ECO:0008006" key="4">
    <source>
        <dbReference type="Google" id="ProtNLM"/>
    </source>
</evidence>
<organism evidence="2 3">
    <name type="scientific">Archangium lansingense</name>
    <dbReference type="NCBI Taxonomy" id="2995310"/>
    <lineage>
        <taxon>Bacteria</taxon>
        <taxon>Pseudomonadati</taxon>
        <taxon>Myxococcota</taxon>
        <taxon>Myxococcia</taxon>
        <taxon>Myxococcales</taxon>
        <taxon>Cystobacterineae</taxon>
        <taxon>Archangiaceae</taxon>
        <taxon>Archangium</taxon>
    </lineage>
</organism>
<sequence>MTLKTFASATALLLSLSPLTIASAQSSSIETFVFETVDSYELLSGVYQLNVTGIIQGEAAPRTIAIPSATNTSTPYDARVRSCERLALIAMSKPGQYFFEVRRGPSSVYSQPLQGCKLTRR</sequence>
<accession>A0ABT4AM61</accession>
<feature type="signal peptide" evidence="1">
    <location>
        <begin position="1"/>
        <end position="22"/>
    </location>
</feature>
<gene>
    <name evidence="2" type="ORF">OV287_50865</name>
</gene>
<keyword evidence="1" id="KW-0732">Signal</keyword>
<evidence type="ECO:0000256" key="1">
    <source>
        <dbReference type="SAM" id="SignalP"/>
    </source>
</evidence>
<feature type="chain" id="PRO_5046861933" description="Lipoprotein" evidence="1">
    <location>
        <begin position="23"/>
        <end position="121"/>
    </location>
</feature>
<keyword evidence="3" id="KW-1185">Reference proteome</keyword>
<comment type="caution">
    <text evidence="2">The sequence shown here is derived from an EMBL/GenBank/DDBJ whole genome shotgun (WGS) entry which is preliminary data.</text>
</comment>
<dbReference type="RefSeq" id="WP_267541339.1">
    <property type="nucleotide sequence ID" value="NZ_JAPNKA010000001.1"/>
</dbReference>